<feature type="domain" description="BIG2" evidence="1">
    <location>
        <begin position="49"/>
        <end position="135"/>
    </location>
</feature>
<dbReference type="SUPFAM" id="SSF49373">
    <property type="entry name" value="Invasin/intimin cell-adhesion fragments"/>
    <property type="match status" value="1"/>
</dbReference>
<dbReference type="Pfam" id="PF02368">
    <property type="entry name" value="Big_2"/>
    <property type="match status" value="1"/>
</dbReference>
<organism evidence="2 3">
    <name type="scientific">Pseudoalteromonas prydzensis</name>
    <dbReference type="NCBI Taxonomy" id="182141"/>
    <lineage>
        <taxon>Bacteria</taxon>
        <taxon>Pseudomonadati</taxon>
        <taxon>Pseudomonadota</taxon>
        <taxon>Gammaproteobacteria</taxon>
        <taxon>Alteromonadales</taxon>
        <taxon>Pseudoalteromonadaceae</taxon>
        <taxon>Pseudoalteromonas</taxon>
    </lineage>
</organism>
<dbReference type="RefSeq" id="WP_192541965.1">
    <property type="nucleotide sequence ID" value="NZ_JBQELX010000025.1"/>
</dbReference>
<dbReference type="InterPro" id="IPR003343">
    <property type="entry name" value="Big_2"/>
</dbReference>
<proteinExistence type="predicted"/>
<evidence type="ECO:0000313" key="2">
    <source>
        <dbReference type="EMBL" id="MBE0458213.1"/>
    </source>
</evidence>
<dbReference type="Gene3D" id="2.60.40.1080">
    <property type="match status" value="2"/>
</dbReference>
<sequence length="428" mass="45298">MNKTTELSLPKLPTIAIILMSIVGCGSETDSSALAKEVELERLRAEGTIIETVTIVGDQVRLKAGDTLQLSAIGVDSNGNSRDITNELTWRTSDNNIATINDNGLVTALMNSSINQGVVSITATTINDMFDEGEVSVSDTKAQAISLKQISPATETINTCAPAQITGDVTYIDGYVSLNTVRDMRFFVDENSSAKIDTNGFIYTSAAVTESTTITAAIDDVTNQLTVVADPKNLNNISLLLDNEETEKITLAIGDRVNIDARATYADSVTTTPIDINNSINWGVVNNDYIGLTKAGNTKGTLLAIKPGVTQLLGSCGGQQAIATVVVEGTTDIDSLQINDGSDLYTIAPLKSIVLKLTASYTTNSTNLNVSEFADWSLNDSNILDAELINIGSENAALRVTSNQNSVGSAILSVSFAGILNSIQINIE</sequence>
<dbReference type="Proteomes" id="UP000707245">
    <property type="component" value="Unassembled WGS sequence"/>
</dbReference>
<comment type="caution">
    <text evidence="2">The sequence shown here is derived from an EMBL/GenBank/DDBJ whole genome shotgun (WGS) entry which is preliminary data.</text>
</comment>
<evidence type="ECO:0000259" key="1">
    <source>
        <dbReference type="SMART" id="SM00635"/>
    </source>
</evidence>
<name>A0ABR9FN17_9GAMM</name>
<keyword evidence="3" id="KW-1185">Reference proteome</keyword>
<accession>A0ABR9FN17</accession>
<dbReference type="EMBL" id="RRZA01000035">
    <property type="protein sequence ID" value="MBE0458213.1"/>
    <property type="molecule type" value="Genomic_DNA"/>
</dbReference>
<protein>
    <submittedName>
        <fullName evidence="2">Ig-like domain-containing protein</fullName>
    </submittedName>
</protein>
<dbReference type="SMART" id="SM00635">
    <property type="entry name" value="BID_2"/>
    <property type="match status" value="1"/>
</dbReference>
<evidence type="ECO:0000313" key="3">
    <source>
        <dbReference type="Proteomes" id="UP000707245"/>
    </source>
</evidence>
<reference evidence="2 3" key="1">
    <citation type="submission" date="2020-07" db="EMBL/GenBank/DDBJ databases">
        <title>Halophilic bacteria isolated from french cheeses.</title>
        <authorList>
            <person name="Kothe C.I."/>
            <person name="Farah-Kraiem B."/>
            <person name="Renault P."/>
            <person name="Dridi B."/>
        </authorList>
    </citation>
    <scope>NUCLEOTIDE SEQUENCE [LARGE SCALE GENOMIC DNA]</scope>
    <source>
        <strain evidence="2 3">FME14</strain>
    </source>
</reference>
<gene>
    <name evidence="2" type="ORF">EI167_12295</name>
</gene>
<dbReference type="PROSITE" id="PS51257">
    <property type="entry name" value="PROKAR_LIPOPROTEIN"/>
    <property type="match status" value="1"/>
</dbReference>
<dbReference type="InterPro" id="IPR008964">
    <property type="entry name" value="Invasin/intimin_cell_adhesion"/>
</dbReference>